<dbReference type="GO" id="GO:0016226">
    <property type="term" value="P:iron-sulfur cluster assembly"/>
    <property type="evidence" value="ECO:0007669"/>
    <property type="project" value="InterPro"/>
</dbReference>
<dbReference type="InterPro" id="IPR000825">
    <property type="entry name" value="SUF_FeS_clus_asmbl_SufBD_core"/>
</dbReference>
<name>A0A926EAU8_9FIRM</name>
<organism evidence="3 4">
    <name type="scientific">Lentihominibacter hominis</name>
    <dbReference type="NCBI Taxonomy" id="2763645"/>
    <lineage>
        <taxon>Bacteria</taxon>
        <taxon>Bacillati</taxon>
        <taxon>Bacillota</taxon>
        <taxon>Clostridia</taxon>
        <taxon>Peptostreptococcales</taxon>
        <taxon>Anaerovoracaceae</taxon>
        <taxon>Lentihominibacter</taxon>
    </lineage>
</organism>
<sequence length="308" mass="33698">MAELDKVTQAILKYIDEAGFKQEGAFNLRHNGMALCHGDSEHIKIVKKKDKPGIDIYIDSETNGEEVHIPVVLDASGFTDKVYNDFHIADGAKVVIIAGCGIHNDGHADSQHDGVHSFFVGKGANVTYRENHYGAGDGEGARILNPVTEIFIDDDSVFTLDTSQIRGVDSTKRETYVELGKNSKLFVMEKLMTHGNQMAESNMEVRLNGEGSSAQIISRSVAKENSGQIFHPAAVGNSKCNAHIQCDSIIMDKAQVRSIPEINAKHLDAAIIHEAAIGRINDEQLIKLRTMGMKAEEAENVIIEAFLN</sequence>
<evidence type="ECO:0000259" key="2">
    <source>
        <dbReference type="Pfam" id="PF01458"/>
    </source>
</evidence>
<protein>
    <submittedName>
        <fullName evidence="3">SufD family Fe-S cluster assembly protein</fullName>
    </submittedName>
</protein>
<dbReference type="InterPro" id="IPR055346">
    <property type="entry name" value="Fe-S_cluster_assembly_SufBD"/>
</dbReference>
<dbReference type="AlphaFoldDB" id="A0A926EAU8"/>
<dbReference type="SUPFAM" id="SSF101960">
    <property type="entry name" value="Stabilizer of iron transporter SufD"/>
    <property type="match status" value="1"/>
</dbReference>
<reference evidence="3" key="1">
    <citation type="submission" date="2020-08" db="EMBL/GenBank/DDBJ databases">
        <title>Genome public.</title>
        <authorList>
            <person name="Liu C."/>
            <person name="Sun Q."/>
        </authorList>
    </citation>
    <scope>NUCLEOTIDE SEQUENCE</scope>
    <source>
        <strain evidence="3">NSJ-24</strain>
    </source>
</reference>
<comment type="similarity">
    <text evidence="1">Belongs to the iron-sulfur cluster assembly SufBD family.</text>
</comment>
<dbReference type="PANTHER" id="PTHR30508">
    <property type="entry name" value="FES CLUSTER ASSEMBLY PROTEIN SUF"/>
    <property type="match status" value="1"/>
</dbReference>
<evidence type="ECO:0000313" key="3">
    <source>
        <dbReference type="EMBL" id="MBC8568616.1"/>
    </source>
</evidence>
<dbReference type="PANTHER" id="PTHR30508:SF1">
    <property type="entry name" value="UPF0051 PROTEIN ABCI8, CHLOROPLASTIC-RELATED"/>
    <property type="match status" value="1"/>
</dbReference>
<keyword evidence="4" id="KW-1185">Reference proteome</keyword>
<dbReference type="Proteomes" id="UP000610862">
    <property type="component" value="Unassembled WGS sequence"/>
</dbReference>
<proteinExistence type="inferred from homology"/>
<evidence type="ECO:0000313" key="4">
    <source>
        <dbReference type="Proteomes" id="UP000610862"/>
    </source>
</evidence>
<feature type="domain" description="SUF system FeS cluster assembly SufBD core" evidence="2">
    <location>
        <begin position="88"/>
        <end position="306"/>
    </location>
</feature>
<gene>
    <name evidence="3" type="ORF">H8692_07595</name>
</gene>
<dbReference type="InterPro" id="IPR037284">
    <property type="entry name" value="SUF_FeS_clus_asmbl_SufBD_sf"/>
</dbReference>
<accession>A0A926EAU8</accession>
<dbReference type="Pfam" id="PF01458">
    <property type="entry name" value="SUFBD_core"/>
    <property type="match status" value="1"/>
</dbReference>
<dbReference type="EMBL" id="JACRTA010000002">
    <property type="protein sequence ID" value="MBC8568616.1"/>
    <property type="molecule type" value="Genomic_DNA"/>
</dbReference>
<comment type="caution">
    <text evidence="3">The sequence shown here is derived from an EMBL/GenBank/DDBJ whole genome shotgun (WGS) entry which is preliminary data.</text>
</comment>
<evidence type="ECO:0000256" key="1">
    <source>
        <dbReference type="ARBA" id="ARBA00043967"/>
    </source>
</evidence>